<dbReference type="Proteomes" id="UP001139207">
    <property type="component" value="Unassembled WGS sequence"/>
</dbReference>
<dbReference type="EMBL" id="JALIEA010000006">
    <property type="protein sequence ID" value="MCJ7857223.1"/>
    <property type="molecule type" value="Genomic_DNA"/>
</dbReference>
<evidence type="ECO:0000313" key="2">
    <source>
        <dbReference type="EMBL" id="MCJ7857223.1"/>
    </source>
</evidence>
<protein>
    <submittedName>
        <fullName evidence="2">Uncharacterized protein</fullName>
    </submittedName>
</protein>
<comment type="caution">
    <text evidence="2">The sequence shown here is derived from an EMBL/GenBank/DDBJ whole genome shotgun (WGS) entry which is preliminary data.</text>
</comment>
<evidence type="ECO:0000313" key="3">
    <source>
        <dbReference type="Proteomes" id="UP001139207"/>
    </source>
</evidence>
<name>A0A9X1WF00_9CORY</name>
<feature type="compositionally biased region" description="Basic residues" evidence="1">
    <location>
        <begin position="1"/>
        <end position="12"/>
    </location>
</feature>
<sequence length="366" mass="39489">MFFRNGPKRRTGRRDAAPTAPDGMFPHLPRHRADFLRQQTLRLLDDEGFDTTLREDAVIEARHVTPAENPADAPVPATLFIGLEALSLQLADAGAHASGSELLDLIRRHIRSHTSSAVRPGPTAFSAADFLRYLRIRLTTAETLGAMSGSFDDASRALAGDLHVSLVLDAPDSVVVLDDAALAAHGSATAEELGDLYRVGYRNTWQDLTECRVTTTPVQEFVQGSVNGARREAGQGHGAGVDPAARYWTVESDSFFLTSAVEFLDEILPRWIPDLDTSAGVLVAVPHRHLMLVREVSTGQDLVDGIKAMSTEALTRLRSNAGPLSARLHVAHDGTFTAVTDVSTSVDGQQVVAIQPDAYLASRIES</sequence>
<reference evidence="2" key="1">
    <citation type="submission" date="2022-04" db="EMBL/GenBank/DDBJ databases">
        <title>Corynebacterium kalidii LD5P10.</title>
        <authorList>
            <person name="Sun J.Q."/>
        </authorList>
    </citation>
    <scope>NUCLEOTIDE SEQUENCE</scope>
    <source>
        <strain evidence="2">LD5P10</strain>
    </source>
</reference>
<organism evidence="2 3">
    <name type="scientific">Corynebacterium kalidii</name>
    <dbReference type="NCBI Taxonomy" id="2931982"/>
    <lineage>
        <taxon>Bacteria</taxon>
        <taxon>Bacillati</taxon>
        <taxon>Actinomycetota</taxon>
        <taxon>Actinomycetes</taxon>
        <taxon>Mycobacteriales</taxon>
        <taxon>Corynebacteriaceae</taxon>
        <taxon>Corynebacterium</taxon>
    </lineage>
</organism>
<dbReference type="RefSeq" id="WP_244802972.1">
    <property type="nucleotide sequence ID" value="NZ_JALIEA010000006.1"/>
</dbReference>
<keyword evidence="3" id="KW-1185">Reference proteome</keyword>
<accession>A0A9X1WF00</accession>
<gene>
    <name evidence="2" type="ORF">MUN33_00605</name>
</gene>
<feature type="region of interest" description="Disordered" evidence="1">
    <location>
        <begin position="1"/>
        <end position="25"/>
    </location>
</feature>
<dbReference type="AlphaFoldDB" id="A0A9X1WF00"/>
<proteinExistence type="predicted"/>
<evidence type="ECO:0000256" key="1">
    <source>
        <dbReference type="SAM" id="MobiDB-lite"/>
    </source>
</evidence>